<feature type="non-terminal residue" evidence="2">
    <location>
        <position position="161"/>
    </location>
</feature>
<dbReference type="SUPFAM" id="SSF47031">
    <property type="entry name" value="Second domain of FERM"/>
    <property type="match status" value="1"/>
</dbReference>
<dbReference type="InterPro" id="IPR014352">
    <property type="entry name" value="FERM/acyl-CoA-bd_prot_sf"/>
</dbReference>
<keyword evidence="3" id="KW-1185">Reference proteome</keyword>
<name>A0A401RGU7_CHIPU</name>
<dbReference type="CDD" id="cd14473">
    <property type="entry name" value="FERM_B-lobe"/>
    <property type="match status" value="1"/>
</dbReference>
<reference evidence="2 3" key="1">
    <citation type="journal article" date="2018" name="Nat. Ecol. Evol.">
        <title>Shark genomes provide insights into elasmobranch evolution and the origin of vertebrates.</title>
        <authorList>
            <person name="Hara Y"/>
            <person name="Yamaguchi K"/>
            <person name="Onimaru K"/>
            <person name="Kadota M"/>
            <person name="Koyanagi M"/>
            <person name="Keeley SD"/>
            <person name="Tatsumi K"/>
            <person name="Tanaka K"/>
            <person name="Motone F"/>
            <person name="Kageyama Y"/>
            <person name="Nozu R"/>
            <person name="Adachi N"/>
            <person name="Nishimura O"/>
            <person name="Nakagawa R"/>
            <person name="Tanegashima C"/>
            <person name="Kiyatake I"/>
            <person name="Matsumoto R"/>
            <person name="Murakumo K"/>
            <person name="Nishida K"/>
            <person name="Terakita A"/>
            <person name="Kuratani S"/>
            <person name="Sato K"/>
            <person name="Hyodo S Kuraku.S."/>
        </authorList>
    </citation>
    <scope>NUCLEOTIDE SEQUENCE [LARGE SCALE GENOMIC DNA]</scope>
</reference>
<dbReference type="Proteomes" id="UP000287033">
    <property type="component" value="Unassembled WGS sequence"/>
</dbReference>
<accession>A0A401RGU7</accession>
<gene>
    <name evidence="2" type="ORF">chiPu_0022621</name>
</gene>
<dbReference type="InterPro" id="IPR051724">
    <property type="entry name" value="Actin_motor_Myosin"/>
</dbReference>
<dbReference type="STRING" id="137246.A0A401RGU7"/>
<evidence type="ECO:0000313" key="2">
    <source>
        <dbReference type="EMBL" id="GCC17365.1"/>
    </source>
</evidence>
<evidence type="ECO:0000313" key="3">
    <source>
        <dbReference type="Proteomes" id="UP000287033"/>
    </source>
</evidence>
<dbReference type="EMBL" id="BEZZ01009443">
    <property type="protein sequence ID" value="GCC17365.1"/>
    <property type="molecule type" value="Genomic_DNA"/>
</dbReference>
<dbReference type="GO" id="GO:0044295">
    <property type="term" value="C:axonal growth cone"/>
    <property type="evidence" value="ECO:0007669"/>
    <property type="project" value="TreeGrafter"/>
</dbReference>
<dbReference type="AlphaFoldDB" id="A0A401RGU7"/>
<proteinExistence type="predicted"/>
<feature type="domain" description="FERM" evidence="1">
    <location>
        <begin position="1"/>
        <end position="161"/>
    </location>
</feature>
<dbReference type="Pfam" id="PF00373">
    <property type="entry name" value="FERM_M"/>
    <property type="match status" value="1"/>
</dbReference>
<dbReference type="Gene3D" id="1.20.80.10">
    <property type="match status" value="1"/>
</dbReference>
<dbReference type="OrthoDB" id="6108017at2759"/>
<dbReference type="PANTHER" id="PTHR46049:SF4">
    <property type="entry name" value="UNCONVENTIONAL MYOSIN-X"/>
    <property type="match status" value="1"/>
</dbReference>
<dbReference type="PROSITE" id="PS50057">
    <property type="entry name" value="FERM_3"/>
    <property type="match status" value="1"/>
</dbReference>
<dbReference type="PANTHER" id="PTHR46049">
    <property type="entry name" value="AGAP003327-PA"/>
    <property type="match status" value="1"/>
</dbReference>
<organism evidence="2 3">
    <name type="scientific">Chiloscyllium punctatum</name>
    <name type="common">Brownbanded bambooshark</name>
    <name type="synonym">Hemiscyllium punctatum</name>
    <dbReference type="NCBI Taxonomy" id="137246"/>
    <lineage>
        <taxon>Eukaryota</taxon>
        <taxon>Metazoa</taxon>
        <taxon>Chordata</taxon>
        <taxon>Craniata</taxon>
        <taxon>Vertebrata</taxon>
        <taxon>Chondrichthyes</taxon>
        <taxon>Elasmobranchii</taxon>
        <taxon>Galeomorphii</taxon>
        <taxon>Galeoidea</taxon>
        <taxon>Orectolobiformes</taxon>
        <taxon>Hemiscylliidae</taxon>
        <taxon>Chiloscyllium</taxon>
    </lineage>
</organism>
<dbReference type="GO" id="GO:0048675">
    <property type="term" value="P:axon extension"/>
    <property type="evidence" value="ECO:0007669"/>
    <property type="project" value="TreeGrafter"/>
</dbReference>
<sequence length="161" mass="18725">MALNRIIVLKYIRSLAHESLLSGHFPAPEDTLQLLAALRLQYIHGDFNKGSLNLQEVYPVSKLRNKILQSTKFNSQTLKRRTSFLEGTLRFGLRTGSVKKQKMEEEQMLEMWLKEELSATRTSIADKWKRLRGMTQQQAMLRYMAIIMEWPGYGSTLFDVE</sequence>
<dbReference type="InterPro" id="IPR000299">
    <property type="entry name" value="FERM_domain"/>
</dbReference>
<evidence type="ECO:0000259" key="1">
    <source>
        <dbReference type="PROSITE" id="PS50057"/>
    </source>
</evidence>
<protein>
    <recommendedName>
        <fullName evidence="1">FERM domain-containing protein</fullName>
    </recommendedName>
</protein>
<dbReference type="InterPro" id="IPR019748">
    <property type="entry name" value="FERM_central"/>
</dbReference>
<dbReference type="InterPro" id="IPR035963">
    <property type="entry name" value="FERM_2"/>
</dbReference>
<comment type="caution">
    <text evidence="2">The sequence shown here is derived from an EMBL/GenBank/DDBJ whole genome shotgun (WGS) entry which is preliminary data.</text>
</comment>